<feature type="transmembrane region" description="Helical" evidence="5">
    <location>
        <begin position="6"/>
        <end position="21"/>
    </location>
</feature>
<evidence type="ECO:0000313" key="6">
    <source>
        <dbReference type="EMBL" id="SMC25416.1"/>
    </source>
</evidence>
<dbReference type="SUPFAM" id="SSF161084">
    <property type="entry name" value="MAPEG domain-like"/>
    <property type="match status" value="1"/>
</dbReference>
<evidence type="ECO:0000256" key="2">
    <source>
        <dbReference type="ARBA" id="ARBA00022692"/>
    </source>
</evidence>
<feature type="transmembrane region" description="Helical" evidence="5">
    <location>
        <begin position="113"/>
        <end position="132"/>
    </location>
</feature>
<dbReference type="InterPro" id="IPR023352">
    <property type="entry name" value="MAPEG-like_dom_sf"/>
</dbReference>
<evidence type="ECO:0000256" key="1">
    <source>
        <dbReference type="ARBA" id="ARBA00004370"/>
    </source>
</evidence>
<comment type="subcellular location">
    <subcellularLocation>
        <location evidence="1">Membrane</location>
    </subcellularLocation>
</comment>
<dbReference type="Proteomes" id="UP000192761">
    <property type="component" value="Unassembled WGS sequence"/>
</dbReference>
<proteinExistence type="predicted"/>
<feature type="transmembrane region" description="Helical" evidence="5">
    <location>
        <begin position="87"/>
        <end position="106"/>
    </location>
</feature>
<dbReference type="InterPro" id="IPR001129">
    <property type="entry name" value="Membr-assoc_MAPEG"/>
</dbReference>
<evidence type="ECO:0008006" key="8">
    <source>
        <dbReference type="Google" id="ProtNLM"/>
    </source>
</evidence>
<dbReference type="EMBL" id="FWXD01000011">
    <property type="protein sequence ID" value="SMC25416.1"/>
    <property type="molecule type" value="Genomic_DNA"/>
</dbReference>
<keyword evidence="3 5" id="KW-1133">Transmembrane helix</keyword>
<evidence type="ECO:0000256" key="4">
    <source>
        <dbReference type="ARBA" id="ARBA00023136"/>
    </source>
</evidence>
<evidence type="ECO:0000313" key="7">
    <source>
        <dbReference type="Proteomes" id="UP000192761"/>
    </source>
</evidence>
<feature type="transmembrane region" description="Helical" evidence="5">
    <location>
        <begin position="61"/>
        <end position="81"/>
    </location>
</feature>
<reference evidence="6 7" key="1">
    <citation type="submission" date="2017-04" db="EMBL/GenBank/DDBJ databases">
        <authorList>
            <person name="Afonso C.L."/>
            <person name="Miller P.J."/>
            <person name="Scott M.A."/>
            <person name="Spackman E."/>
            <person name="Goraichik I."/>
            <person name="Dimitrov K.M."/>
            <person name="Suarez D.L."/>
            <person name="Swayne D.E."/>
        </authorList>
    </citation>
    <scope>NUCLEOTIDE SEQUENCE [LARGE SCALE GENOMIC DNA]</scope>
    <source>
        <strain evidence="6 7">DSM 23236</strain>
    </source>
</reference>
<dbReference type="GO" id="GO:0016020">
    <property type="term" value="C:membrane"/>
    <property type="evidence" value="ECO:0007669"/>
    <property type="project" value="UniProtKB-SubCell"/>
</dbReference>
<dbReference type="Gene3D" id="1.20.120.550">
    <property type="entry name" value="Membrane associated eicosanoid/glutathione metabolism-like domain"/>
    <property type="match status" value="1"/>
</dbReference>
<organism evidence="6 7">
    <name type="scientific">Andreprevotia lacus DSM 23236</name>
    <dbReference type="NCBI Taxonomy" id="1121001"/>
    <lineage>
        <taxon>Bacteria</taxon>
        <taxon>Pseudomonadati</taxon>
        <taxon>Pseudomonadota</taxon>
        <taxon>Betaproteobacteria</taxon>
        <taxon>Neisseriales</taxon>
        <taxon>Chitinibacteraceae</taxon>
        <taxon>Andreprevotia</taxon>
    </lineage>
</organism>
<dbReference type="RefSeq" id="WP_084090810.1">
    <property type="nucleotide sequence ID" value="NZ_FWXD01000011.1"/>
</dbReference>
<protein>
    <recommendedName>
        <fullName evidence="8">MAPEG family protein</fullName>
    </recommendedName>
</protein>
<dbReference type="STRING" id="1121001.SAMN02745857_02160"/>
<gene>
    <name evidence="6" type="ORF">SAMN02745857_02160</name>
</gene>
<dbReference type="OrthoDB" id="8593739at2"/>
<name>A0A1W1XNC9_9NEIS</name>
<accession>A0A1W1XNC9</accession>
<dbReference type="AlphaFoldDB" id="A0A1W1XNC9"/>
<keyword evidence="7" id="KW-1185">Reference proteome</keyword>
<keyword evidence="2 5" id="KW-0812">Transmembrane</keyword>
<keyword evidence="4 5" id="KW-0472">Membrane</keyword>
<sequence>MLAPVLVMFLLTFVVWLLMYERRFRYMMAERIHPQRIATPESLRALLPDSVLRPADNLRNLFELPVIFYAACAIALALHLQDGWLHILAWGFVLGRVVHSAIHCTINRVPARFAAYSLSAFLLWGLVLRLAWLAA</sequence>
<evidence type="ECO:0000256" key="3">
    <source>
        <dbReference type="ARBA" id="ARBA00022989"/>
    </source>
</evidence>
<dbReference type="Pfam" id="PF01124">
    <property type="entry name" value="MAPEG"/>
    <property type="match status" value="1"/>
</dbReference>
<evidence type="ECO:0000256" key="5">
    <source>
        <dbReference type="SAM" id="Phobius"/>
    </source>
</evidence>